<evidence type="ECO:0000256" key="4">
    <source>
        <dbReference type="ARBA" id="ARBA00022795"/>
    </source>
</evidence>
<dbReference type="InterPro" id="IPR022524">
    <property type="entry name" value="FliH_Bacilli"/>
</dbReference>
<comment type="similarity">
    <text evidence="2">Belongs to the FliH family.</text>
</comment>
<comment type="function">
    <text evidence="1">Needed for flagellar regrowth and assembly.</text>
</comment>
<evidence type="ECO:0000256" key="2">
    <source>
        <dbReference type="ARBA" id="ARBA00006602"/>
    </source>
</evidence>
<keyword evidence="3" id="KW-0813">Transport</keyword>
<dbReference type="AlphaFoldDB" id="A0A6M0Q1T0"/>
<gene>
    <name evidence="9" type="primary">fliH</name>
    <name evidence="9" type="ORF">G4D63_00655</name>
</gene>
<dbReference type="Proteomes" id="UP000481043">
    <property type="component" value="Unassembled WGS sequence"/>
</dbReference>
<sequence>MSRLLKSHYATPQDEVKKVIKLQPIVFQQSLDEESPEILRVKASQEAESLLANAKSQSEAMIYEAKQRLQLINEQINEMKFAWETEKEKLFEEVKAEAFQVGFQQGEVAAVEQYSAIIKEGCHIVEQAKLDYISQVELAEETILKLGIKVAEKILRVHLDETKDDFIQLVKHAIKEVKDYTDINIMVHPSMYEMVLAQKDELKALFNGDKSLYIYPNEELRETGCLIESSFGRIDASIDSQLNELKVKLLELIEEE</sequence>
<evidence type="ECO:0000259" key="8">
    <source>
        <dbReference type="Pfam" id="PF02108"/>
    </source>
</evidence>
<dbReference type="EMBL" id="JAAIWM010000001">
    <property type="protein sequence ID" value="NEY70236.1"/>
    <property type="molecule type" value="Genomic_DNA"/>
</dbReference>
<comment type="caution">
    <text evidence="9">The sequence shown here is derived from an EMBL/GenBank/DDBJ whole genome shotgun (WGS) entry which is preliminary data.</text>
</comment>
<evidence type="ECO:0000256" key="7">
    <source>
        <dbReference type="NCBIfam" id="TIGR03825"/>
    </source>
</evidence>
<feature type="domain" description="Flagellar assembly protein FliH/Type III secretion system HrpE" evidence="8">
    <location>
        <begin position="137"/>
        <end position="245"/>
    </location>
</feature>
<keyword evidence="9" id="KW-0282">Flagellum</keyword>
<proteinExistence type="inferred from homology"/>
<dbReference type="PANTHER" id="PTHR34982">
    <property type="entry name" value="YOP PROTEINS TRANSLOCATION PROTEIN L"/>
    <property type="match status" value="1"/>
</dbReference>
<reference evidence="9 10" key="1">
    <citation type="submission" date="2020-02" db="EMBL/GenBank/DDBJ databases">
        <title>Bacillus aquiflavi sp. nov., isolated from yellow water of strong flavor Chinese baijiu in Yibin region of China.</title>
        <authorList>
            <person name="Xie J."/>
        </authorList>
    </citation>
    <scope>NUCLEOTIDE SEQUENCE [LARGE SCALE GENOMIC DNA]</scope>
    <source>
        <strain evidence="9 10">SA4</strain>
    </source>
</reference>
<accession>A0A6M0Q1T0</accession>
<dbReference type="GO" id="GO:0015031">
    <property type="term" value="P:protein transport"/>
    <property type="evidence" value="ECO:0007669"/>
    <property type="project" value="UniProtKB-KW"/>
</dbReference>
<protein>
    <recommendedName>
        <fullName evidence="7">Flagellar assembly protein FliH</fullName>
    </recommendedName>
</protein>
<evidence type="ECO:0000256" key="5">
    <source>
        <dbReference type="ARBA" id="ARBA00022927"/>
    </source>
</evidence>
<keyword evidence="9" id="KW-0969">Cilium</keyword>
<dbReference type="GO" id="GO:0005829">
    <property type="term" value="C:cytosol"/>
    <property type="evidence" value="ECO:0007669"/>
    <property type="project" value="TreeGrafter"/>
</dbReference>
<keyword evidence="4" id="KW-1005">Bacterial flagellum biogenesis</keyword>
<evidence type="ECO:0000313" key="10">
    <source>
        <dbReference type="Proteomes" id="UP000481043"/>
    </source>
</evidence>
<dbReference type="InterPro" id="IPR051472">
    <property type="entry name" value="T3SS_Stator/FliH"/>
</dbReference>
<keyword evidence="10" id="KW-1185">Reference proteome</keyword>
<name>A0A6M0Q1T0_9BACI</name>
<dbReference type="NCBIfam" id="TIGR03825">
    <property type="entry name" value="FliH_bacil"/>
    <property type="match status" value="1"/>
</dbReference>
<dbReference type="Pfam" id="PF02108">
    <property type="entry name" value="FliH"/>
    <property type="match status" value="1"/>
</dbReference>
<dbReference type="PANTHER" id="PTHR34982:SF1">
    <property type="entry name" value="FLAGELLAR ASSEMBLY PROTEIN FLIH"/>
    <property type="match status" value="1"/>
</dbReference>
<keyword evidence="9" id="KW-0966">Cell projection</keyword>
<dbReference type="GO" id="GO:0044781">
    <property type="term" value="P:bacterial-type flagellum organization"/>
    <property type="evidence" value="ECO:0007669"/>
    <property type="project" value="UniProtKB-KW"/>
</dbReference>
<organism evidence="9 10">
    <name type="scientific">Bacillus mesophilus</name>
    <dbReference type="NCBI Taxonomy" id="1808955"/>
    <lineage>
        <taxon>Bacteria</taxon>
        <taxon>Bacillati</taxon>
        <taxon>Bacillota</taxon>
        <taxon>Bacilli</taxon>
        <taxon>Bacillales</taxon>
        <taxon>Bacillaceae</taxon>
        <taxon>Bacillus</taxon>
    </lineage>
</organism>
<evidence type="ECO:0000256" key="3">
    <source>
        <dbReference type="ARBA" id="ARBA00022448"/>
    </source>
</evidence>
<dbReference type="InterPro" id="IPR018035">
    <property type="entry name" value="Flagellar_FliH/T3SS_HrpE"/>
</dbReference>
<evidence type="ECO:0000256" key="6">
    <source>
        <dbReference type="ARBA" id="ARBA00023225"/>
    </source>
</evidence>
<evidence type="ECO:0000256" key="1">
    <source>
        <dbReference type="ARBA" id="ARBA00003041"/>
    </source>
</evidence>
<keyword evidence="5" id="KW-0653">Protein transport</keyword>
<evidence type="ECO:0000313" key="9">
    <source>
        <dbReference type="EMBL" id="NEY70236.1"/>
    </source>
</evidence>
<keyword evidence="6" id="KW-1006">Bacterial flagellum protein export</keyword>
<dbReference type="RefSeq" id="WP_163176674.1">
    <property type="nucleotide sequence ID" value="NZ_JAAIWM010000001.1"/>
</dbReference>